<gene>
    <name evidence="4" type="ORF">Sipo8835_43545</name>
</gene>
<dbReference type="InterPro" id="IPR050922">
    <property type="entry name" value="LytR/CpsA/Psr_CW_biosynth"/>
</dbReference>
<dbReference type="EMBL" id="SPAZ01000355">
    <property type="protein sequence ID" value="TQE16365.1"/>
    <property type="molecule type" value="Genomic_DNA"/>
</dbReference>
<comment type="caution">
    <text evidence="4">The sequence shown here is derived from an EMBL/GenBank/DDBJ whole genome shotgun (WGS) entry which is preliminary data.</text>
</comment>
<dbReference type="Proteomes" id="UP000318720">
    <property type="component" value="Unassembled WGS sequence"/>
</dbReference>
<evidence type="ECO:0000256" key="3">
    <source>
        <dbReference type="SAM" id="Phobius"/>
    </source>
</evidence>
<dbReference type="NCBIfam" id="TIGR00350">
    <property type="entry name" value="lytR_cpsA_psr"/>
    <property type="match status" value="1"/>
</dbReference>
<dbReference type="RefSeq" id="WP_009310688.1">
    <property type="nucleotide sequence ID" value="NZ_CP182305.1"/>
</dbReference>
<keyword evidence="3" id="KW-0472">Membrane</keyword>
<sequence length="585" mass="61744">MDAQGRGRADDIDPADQWVLNPSTGEYELRLTPSAPQSGVPRPRRATPAAAGARAGGAGAGTTARSATTLPGTRDVPDTVPGPRRRRGAPAEEPLPGRRGGRGRTKPKKSVGKRILIWTGGTLAFVLVAVSAAGYLYYRHLNNNIEAIPDDGAGTGGFSKDRAINLLVIGTDKRTGAGNEKYGDAESVGHADTTILLHVSKDRTNATAMSIPRDMIVDIPDCPTTQEDGSKEVIRGSSDVRFNTSLGQEGRTPSCTMRTVKELTGITPDHFMVADFNAVKTLSTAIGGVKVCLAKPINDKKSKLNLSEGEHVIQGEQALAFLRTRYSVGLGSDLSRIELQQQFLSSMIRQMKSEDTLTDPSKVLSLAEAATKALSVDSKIADIKKLASLGQEVGKVKTKNITFTTVPVVDNTDGATVLPTPGKAEQLFETIRNDISLTEVKKQAKEKEAAKLKGTRAKASDIRVNVYNGGAPAGSAQDTLNWMQNDVGVTKSSQLGNADETLSKTTLAYDPAQADQARKLADLMGLSASALKPGKGNSETNSQGLPAMVLTLGKDFKGAGVPLNGSSAADLDVEKNTADKKKCAS</sequence>
<dbReference type="GeneID" id="301703297"/>
<dbReference type="Pfam" id="PF13399">
    <property type="entry name" value="LytR_C"/>
    <property type="match status" value="1"/>
</dbReference>
<dbReference type="Gene3D" id="3.30.70.2390">
    <property type="match status" value="1"/>
</dbReference>
<evidence type="ECO:0000256" key="2">
    <source>
        <dbReference type="SAM" id="MobiDB-lite"/>
    </source>
</evidence>
<feature type="region of interest" description="Disordered" evidence="2">
    <location>
        <begin position="1"/>
        <end position="110"/>
    </location>
</feature>
<name>A0A540NTU6_9ACTN</name>
<evidence type="ECO:0000256" key="1">
    <source>
        <dbReference type="ARBA" id="ARBA00006068"/>
    </source>
</evidence>
<accession>A0A540NTU6</accession>
<proteinExistence type="inferred from homology"/>
<feature type="compositionally biased region" description="Basic residues" evidence="2">
    <location>
        <begin position="99"/>
        <end position="110"/>
    </location>
</feature>
<keyword evidence="3" id="KW-0812">Transmembrane</keyword>
<dbReference type="InterPro" id="IPR004474">
    <property type="entry name" value="LytR_CpsA_psr"/>
</dbReference>
<protein>
    <submittedName>
        <fullName evidence="4">LytR family transcriptional regulator</fullName>
    </submittedName>
</protein>
<dbReference type="PANTHER" id="PTHR33392">
    <property type="entry name" value="POLYISOPRENYL-TEICHOIC ACID--PEPTIDOGLYCAN TEICHOIC ACID TRANSFERASE TAGU"/>
    <property type="match status" value="1"/>
</dbReference>
<evidence type="ECO:0000313" key="5">
    <source>
        <dbReference type="Proteomes" id="UP000318720"/>
    </source>
</evidence>
<evidence type="ECO:0000313" key="4">
    <source>
        <dbReference type="EMBL" id="TQE16365.1"/>
    </source>
</evidence>
<dbReference type="InterPro" id="IPR027381">
    <property type="entry name" value="LytR/CpsA/Psr_C"/>
</dbReference>
<organism evidence="4 5">
    <name type="scientific">Streptomyces ipomoeae</name>
    <dbReference type="NCBI Taxonomy" id="103232"/>
    <lineage>
        <taxon>Bacteria</taxon>
        <taxon>Bacillati</taxon>
        <taxon>Actinomycetota</taxon>
        <taxon>Actinomycetes</taxon>
        <taxon>Kitasatosporales</taxon>
        <taxon>Streptomycetaceae</taxon>
        <taxon>Streptomyces</taxon>
    </lineage>
</organism>
<keyword evidence="3" id="KW-1133">Transmembrane helix</keyword>
<reference evidence="4 5" key="1">
    <citation type="submission" date="2019-03" db="EMBL/GenBank/DDBJ databases">
        <title>Comparative genomic analyses of the sweetpotato soil rot pathogen, Streptomyces ipomoeae.</title>
        <authorList>
            <person name="Ruschel Soares N."/>
            <person name="Badger J.H."/>
            <person name="Huguet-Tapia J.C."/>
            <person name="Clark C.A."/>
            <person name="Pettis G.S."/>
        </authorList>
    </citation>
    <scope>NUCLEOTIDE SEQUENCE [LARGE SCALE GENOMIC DNA]</scope>
    <source>
        <strain evidence="4 5">88-35</strain>
    </source>
</reference>
<dbReference type="AlphaFoldDB" id="A0A540NTU6"/>
<feature type="compositionally biased region" description="Basic and acidic residues" evidence="2">
    <location>
        <begin position="1"/>
        <end position="11"/>
    </location>
</feature>
<comment type="similarity">
    <text evidence="1">Belongs to the LytR/CpsA/Psr (LCP) family.</text>
</comment>
<dbReference type="Pfam" id="PF03816">
    <property type="entry name" value="LytR_cpsA_psr"/>
    <property type="match status" value="1"/>
</dbReference>
<feature type="transmembrane region" description="Helical" evidence="3">
    <location>
        <begin position="115"/>
        <end position="138"/>
    </location>
</feature>
<dbReference type="Gene3D" id="3.40.630.190">
    <property type="entry name" value="LCP protein"/>
    <property type="match status" value="1"/>
</dbReference>
<dbReference type="PANTHER" id="PTHR33392:SF6">
    <property type="entry name" value="POLYISOPRENYL-TEICHOIC ACID--PEPTIDOGLYCAN TEICHOIC ACID TRANSFERASE TAGU"/>
    <property type="match status" value="1"/>
</dbReference>